<name>A0ABU2BB45_9CORY</name>
<gene>
    <name evidence="2" type="ORF">J2S37_002119</name>
</gene>
<dbReference type="InterPro" id="IPR001031">
    <property type="entry name" value="Thioesterase"/>
</dbReference>
<dbReference type="InterPro" id="IPR036736">
    <property type="entry name" value="ACP-like_sf"/>
</dbReference>
<proteinExistence type="predicted"/>
<comment type="caution">
    <text evidence="2">The sequence shown here is derived from an EMBL/GenBank/DDBJ whole genome shotgun (WGS) entry which is preliminary data.</text>
</comment>
<evidence type="ECO:0000313" key="2">
    <source>
        <dbReference type="EMBL" id="MDR7355581.1"/>
    </source>
</evidence>
<dbReference type="Pfam" id="PF00975">
    <property type="entry name" value="Thioesterase"/>
    <property type="match status" value="1"/>
</dbReference>
<protein>
    <submittedName>
        <fullName evidence="2">Thioesterase domain-containing protein/acyl carrier protein</fullName>
    </submittedName>
</protein>
<dbReference type="Gene3D" id="3.40.50.1820">
    <property type="entry name" value="alpha/beta hydrolase"/>
    <property type="match status" value="1"/>
</dbReference>
<evidence type="ECO:0000259" key="1">
    <source>
        <dbReference type="PROSITE" id="PS50075"/>
    </source>
</evidence>
<dbReference type="InterPro" id="IPR009081">
    <property type="entry name" value="PP-bd_ACP"/>
</dbReference>
<sequence>MSEIQPAQTPLENTLILAWEKQLGITPICRTDRPEDLGATSLDVESVIIHLQHALGRDLPLELFAPLAGESEAPRIHEVAQRIEQHSKESFTTSSPTCTHLTPGNDDKPLALLFVGAGATGVCYRMLARELSGSFDCWAFHAHGFLSRGIPDWTVRAHVKRHLTSAREHIPQFEQRLRTTPATVIGHSFGGYIAIFASFALEEQGFSPKRTVILDSVMARDGVSVADFKTHPHPQEAEKTQSKKRFSKIRSVVKQLRTHVHIYTAGIIMRDVQTQQHIFWEQAVRIQNRTRLSGVPAGSIVVITDDNKIQQPLWEKLDPAPQIVHVGGDHLSVLRDMRYVPQVASIITGD</sequence>
<dbReference type="Proteomes" id="UP001183619">
    <property type="component" value="Unassembled WGS sequence"/>
</dbReference>
<evidence type="ECO:0000313" key="3">
    <source>
        <dbReference type="Proteomes" id="UP001183619"/>
    </source>
</evidence>
<dbReference type="SUPFAM" id="SSF53474">
    <property type="entry name" value="alpha/beta-Hydrolases"/>
    <property type="match status" value="1"/>
</dbReference>
<dbReference type="Gene3D" id="1.10.1200.10">
    <property type="entry name" value="ACP-like"/>
    <property type="match status" value="1"/>
</dbReference>
<reference evidence="2 3" key="1">
    <citation type="submission" date="2023-07" db="EMBL/GenBank/DDBJ databases">
        <title>Sequencing the genomes of 1000 actinobacteria strains.</title>
        <authorList>
            <person name="Klenk H.-P."/>
        </authorList>
    </citation>
    <scope>NUCLEOTIDE SEQUENCE [LARGE SCALE GENOMIC DNA]</scope>
    <source>
        <strain evidence="2 3">DSM 44508</strain>
    </source>
</reference>
<dbReference type="InterPro" id="IPR029058">
    <property type="entry name" value="AB_hydrolase_fold"/>
</dbReference>
<feature type="domain" description="Carrier" evidence="1">
    <location>
        <begin position="6"/>
        <end position="87"/>
    </location>
</feature>
<dbReference type="EMBL" id="JAVDYF010000001">
    <property type="protein sequence ID" value="MDR7355581.1"/>
    <property type="molecule type" value="Genomic_DNA"/>
</dbReference>
<dbReference type="RefSeq" id="WP_277103388.1">
    <property type="nucleotide sequence ID" value="NZ_BAAAJS010000072.1"/>
</dbReference>
<dbReference type="PROSITE" id="PS50075">
    <property type="entry name" value="CARRIER"/>
    <property type="match status" value="1"/>
</dbReference>
<organism evidence="2 3">
    <name type="scientific">Corynebacterium felinum</name>
    <dbReference type="NCBI Taxonomy" id="131318"/>
    <lineage>
        <taxon>Bacteria</taxon>
        <taxon>Bacillati</taxon>
        <taxon>Actinomycetota</taxon>
        <taxon>Actinomycetes</taxon>
        <taxon>Mycobacteriales</taxon>
        <taxon>Corynebacteriaceae</taxon>
        <taxon>Corynebacterium</taxon>
    </lineage>
</organism>
<keyword evidence="3" id="KW-1185">Reference proteome</keyword>
<dbReference type="SUPFAM" id="SSF47336">
    <property type="entry name" value="ACP-like"/>
    <property type="match status" value="1"/>
</dbReference>
<accession>A0ABU2BB45</accession>